<dbReference type="PANTHER" id="PTHR42920">
    <property type="entry name" value="OS03G0707200 PROTEIN-RELATED"/>
    <property type="match status" value="1"/>
</dbReference>
<protein>
    <submittedName>
        <fullName evidence="8">EamA family transporter</fullName>
    </submittedName>
</protein>
<feature type="transmembrane region" description="Helical" evidence="6">
    <location>
        <begin position="217"/>
        <end position="241"/>
    </location>
</feature>
<evidence type="ECO:0000259" key="7">
    <source>
        <dbReference type="Pfam" id="PF00892"/>
    </source>
</evidence>
<gene>
    <name evidence="8" type="ORF">DKG75_03275</name>
</gene>
<feature type="transmembrane region" description="Helical" evidence="6">
    <location>
        <begin position="80"/>
        <end position="103"/>
    </location>
</feature>
<feature type="domain" description="EamA" evidence="7">
    <location>
        <begin position="22"/>
        <end position="149"/>
    </location>
</feature>
<reference evidence="9" key="1">
    <citation type="submission" date="2018-05" db="EMBL/GenBank/DDBJ databases">
        <title>Zavarzinia sp. HR-AS.</title>
        <authorList>
            <person name="Lee Y."/>
            <person name="Jeon C.O."/>
        </authorList>
    </citation>
    <scope>NUCLEOTIDE SEQUENCE [LARGE SCALE GENOMIC DNA]</scope>
    <source>
        <strain evidence="9">DSM 1231</strain>
    </source>
</reference>
<keyword evidence="4 6" id="KW-1133">Transmembrane helix</keyword>
<name>A0A317EA64_9PROT</name>
<evidence type="ECO:0000256" key="5">
    <source>
        <dbReference type="ARBA" id="ARBA00023136"/>
    </source>
</evidence>
<evidence type="ECO:0000313" key="9">
    <source>
        <dbReference type="Proteomes" id="UP000246077"/>
    </source>
</evidence>
<evidence type="ECO:0000256" key="3">
    <source>
        <dbReference type="ARBA" id="ARBA00022692"/>
    </source>
</evidence>
<dbReference type="OrthoDB" id="9804865at2"/>
<feature type="domain" description="EamA" evidence="7">
    <location>
        <begin position="162"/>
        <end position="292"/>
    </location>
</feature>
<feature type="transmembrane region" description="Helical" evidence="6">
    <location>
        <begin position="109"/>
        <end position="127"/>
    </location>
</feature>
<dbReference type="RefSeq" id="WP_109919633.1">
    <property type="nucleotide sequence ID" value="NZ_QGLF01000001.1"/>
</dbReference>
<evidence type="ECO:0000256" key="2">
    <source>
        <dbReference type="ARBA" id="ARBA00022475"/>
    </source>
</evidence>
<sequence>MTSLDRPFAPETEAGLARHLPALVLFGVTFIWGASFLVIQTALAVSGPLFFQGLRYGIAALVLAAITLPRIGGLTRLEWWVGVCTGLAVAAANGLQAVGLGMIPSSTSAFLTALYVPMVPLAQWLFMRDPPRPLAWAGIALAFAGMVLLAGPGALHLDLGAGEAMTIASAAIIAAEIVAIGIYTKRLDSRRVALVQIVVIAVATFAAVPVAGEGVPAPGWLLLACAGGLGLGSVVIHLAMYWAQKRLSPTRATLIYATEPIWAGILGRLAGERLPALGLAGAGLIVASVVLNALRPAADRAAGRKPAPPDR</sequence>
<dbReference type="EMBL" id="QGLF01000001">
    <property type="protein sequence ID" value="PWR23601.1"/>
    <property type="molecule type" value="Genomic_DNA"/>
</dbReference>
<keyword evidence="9" id="KW-1185">Reference proteome</keyword>
<dbReference type="AlphaFoldDB" id="A0A317EA64"/>
<dbReference type="InterPro" id="IPR051258">
    <property type="entry name" value="Diverse_Substrate_Transporter"/>
</dbReference>
<proteinExistence type="predicted"/>
<dbReference type="PANTHER" id="PTHR42920:SF5">
    <property type="entry name" value="EAMA DOMAIN-CONTAINING PROTEIN"/>
    <property type="match status" value="1"/>
</dbReference>
<feature type="transmembrane region" description="Helical" evidence="6">
    <location>
        <begin position="192"/>
        <end position="211"/>
    </location>
</feature>
<dbReference type="InterPro" id="IPR000620">
    <property type="entry name" value="EamA_dom"/>
</dbReference>
<keyword evidence="5 6" id="KW-0472">Membrane</keyword>
<evidence type="ECO:0000256" key="1">
    <source>
        <dbReference type="ARBA" id="ARBA00004651"/>
    </source>
</evidence>
<feature type="transmembrane region" description="Helical" evidence="6">
    <location>
        <begin position="20"/>
        <end position="43"/>
    </location>
</feature>
<dbReference type="GO" id="GO:0005886">
    <property type="term" value="C:plasma membrane"/>
    <property type="evidence" value="ECO:0007669"/>
    <property type="project" value="UniProtKB-SubCell"/>
</dbReference>
<dbReference type="Proteomes" id="UP000246077">
    <property type="component" value="Unassembled WGS sequence"/>
</dbReference>
<feature type="transmembrane region" description="Helical" evidence="6">
    <location>
        <begin position="164"/>
        <end position="183"/>
    </location>
</feature>
<dbReference type="Pfam" id="PF00892">
    <property type="entry name" value="EamA"/>
    <property type="match status" value="2"/>
</dbReference>
<evidence type="ECO:0000313" key="8">
    <source>
        <dbReference type="EMBL" id="PWR23601.1"/>
    </source>
</evidence>
<feature type="transmembrane region" description="Helical" evidence="6">
    <location>
        <begin position="134"/>
        <end position="152"/>
    </location>
</feature>
<comment type="subcellular location">
    <subcellularLocation>
        <location evidence="1">Cell membrane</location>
        <topology evidence="1">Multi-pass membrane protein</topology>
    </subcellularLocation>
</comment>
<organism evidence="8 9">
    <name type="scientific">Zavarzinia compransoris</name>
    <dbReference type="NCBI Taxonomy" id="1264899"/>
    <lineage>
        <taxon>Bacteria</taxon>
        <taxon>Pseudomonadati</taxon>
        <taxon>Pseudomonadota</taxon>
        <taxon>Alphaproteobacteria</taxon>
        <taxon>Rhodospirillales</taxon>
        <taxon>Zavarziniaceae</taxon>
        <taxon>Zavarzinia</taxon>
    </lineage>
</organism>
<feature type="transmembrane region" description="Helical" evidence="6">
    <location>
        <begin position="49"/>
        <end position="68"/>
    </location>
</feature>
<dbReference type="SUPFAM" id="SSF103481">
    <property type="entry name" value="Multidrug resistance efflux transporter EmrE"/>
    <property type="match status" value="2"/>
</dbReference>
<evidence type="ECO:0000256" key="4">
    <source>
        <dbReference type="ARBA" id="ARBA00022989"/>
    </source>
</evidence>
<comment type="caution">
    <text evidence="8">The sequence shown here is derived from an EMBL/GenBank/DDBJ whole genome shotgun (WGS) entry which is preliminary data.</text>
</comment>
<evidence type="ECO:0000256" key="6">
    <source>
        <dbReference type="SAM" id="Phobius"/>
    </source>
</evidence>
<keyword evidence="3 6" id="KW-0812">Transmembrane</keyword>
<dbReference type="InterPro" id="IPR037185">
    <property type="entry name" value="EmrE-like"/>
</dbReference>
<dbReference type="Gene3D" id="1.10.3730.20">
    <property type="match status" value="1"/>
</dbReference>
<accession>A0A317EA64</accession>
<keyword evidence="2" id="KW-1003">Cell membrane</keyword>